<evidence type="ECO:0000256" key="8">
    <source>
        <dbReference type="ARBA" id="ARBA00022840"/>
    </source>
</evidence>
<dbReference type="GO" id="GO:0046167">
    <property type="term" value="P:glycerol-3-phosphate biosynthetic process"/>
    <property type="evidence" value="ECO:0007669"/>
    <property type="project" value="TreeGrafter"/>
</dbReference>
<keyword evidence="7" id="KW-0319">Glycerol metabolism</keyword>
<keyword evidence="5" id="KW-0547">Nucleotide-binding</keyword>
<dbReference type="NCBIfam" id="NF000756">
    <property type="entry name" value="PRK00047.1"/>
    <property type="match status" value="1"/>
</dbReference>
<dbReference type="InterPro" id="IPR018485">
    <property type="entry name" value="FGGY_C"/>
</dbReference>
<evidence type="ECO:0000256" key="3">
    <source>
        <dbReference type="ARBA" id="ARBA00012099"/>
    </source>
</evidence>
<dbReference type="AlphaFoldDB" id="A0A151I082"/>
<dbReference type="GO" id="GO:0005524">
    <property type="term" value="F:ATP binding"/>
    <property type="evidence" value="ECO:0007669"/>
    <property type="project" value="UniProtKB-KW"/>
</dbReference>
<dbReference type="CDD" id="cd07792">
    <property type="entry name" value="ASKHA_NBD_FGGY_GK1-3-like"/>
    <property type="match status" value="1"/>
</dbReference>
<comment type="catalytic activity">
    <reaction evidence="10">
        <text>glycerol + ATP = sn-glycerol 3-phosphate + ADP + H(+)</text>
        <dbReference type="Rhea" id="RHEA:21644"/>
        <dbReference type="ChEBI" id="CHEBI:15378"/>
        <dbReference type="ChEBI" id="CHEBI:17754"/>
        <dbReference type="ChEBI" id="CHEBI:30616"/>
        <dbReference type="ChEBI" id="CHEBI:57597"/>
        <dbReference type="ChEBI" id="CHEBI:456216"/>
        <dbReference type="EC" id="2.7.1.30"/>
    </reaction>
</comment>
<dbReference type="InterPro" id="IPR042018">
    <property type="entry name" value="GK1-3_metazoan-type"/>
</dbReference>
<name>A0A151I082_9HYME</name>
<dbReference type="Gene3D" id="3.30.420.40">
    <property type="match status" value="2"/>
</dbReference>
<dbReference type="UniPathway" id="UPA00618">
    <property type="reaction ID" value="UER00672"/>
</dbReference>
<dbReference type="PROSITE" id="PS00445">
    <property type="entry name" value="FGGY_KINASES_2"/>
    <property type="match status" value="1"/>
</dbReference>
<dbReference type="PROSITE" id="PS00933">
    <property type="entry name" value="FGGY_KINASES_1"/>
    <property type="match status" value="1"/>
</dbReference>
<proteinExistence type="inferred from homology"/>
<dbReference type="Pfam" id="PF02782">
    <property type="entry name" value="FGGY_C"/>
    <property type="match status" value="1"/>
</dbReference>
<sequence>MNIGHRDAPEPERYVAFGGSIIDLVSIQGLNWIKITEIYSGIEQRDQLQLYSHYGFRTQNVACRAAEVGAIANQRLACSEVWLLHTGHENVNCAEKRCAEVLTYHQVPISQICPKEGWVEQDALEILEAVRECLKQTVFNLRQLTIDPADIVAIGITNQRETTIVWDSVTGEPLYNAIVWMDMRTTSIIDDLLKDIRNNNKNYLKPLCGLPISPYFSALKLKWLLENVPRVQEALAAKRLMFGTIDSWLIWNLTGGANGGVHCTDVTNASRTMLMNIMTLKWDPTLLSFFKILPEILPEIRSSSEIYGYIQDELLQGVPISGCLGDQQSALVGQMCLQQGQAKNTYGTGCFLLYNTGTAIVESSHGLLTTVAYQLGAQASPVYALEGSVAIAGAVIQWLKDNLGILTNIKDCETIVEQMPAGSNHIVFVPAFSGLYAPYWRKDARSVICGISENTTSAHIVKAALQAVCFQTRDILEAMKKDTGLVLTKLLVDGAMTNNNLLMQMQADICGIPVVRPLMSETTALGVAIAAGSAEGIRKWDVKIDAAISGDIFLPLITENERDILYSQWKIGIDKSLGWESLSETNDDTEDIHKVTAPGVFIISTIILLMVAKYRST</sequence>
<evidence type="ECO:0000256" key="1">
    <source>
        <dbReference type="ARBA" id="ARBA00005190"/>
    </source>
</evidence>
<evidence type="ECO:0000256" key="12">
    <source>
        <dbReference type="RuleBase" id="RU003733"/>
    </source>
</evidence>
<accession>A0A151I082</accession>
<evidence type="ECO:0000256" key="4">
    <source>
        <dbReference type="ARBA" id="ARBA00022679"/>
    </source>
</evidence>
<evidence type="ECO:0000256" key="5">
    <source>
        <dbReference type="ARBA" id="ARBA00022741"/>
    </source>
</evidence>
<keyword evidence="6 12" id="KW-0418">Kinase</keyword>
<feature type="domain" description="Carbohydrate kinase FGGY N-terminal" evidence="13">
    <location>
        <begin position="99"/>
        <end position="333"/>
    </location>
</feature>
<evidence type="ECO:0000256" key="2">
    <source>
        <dbReference type="ARBA" id="ARBA00009156"/>
    </source>
</evidence>
<organism evidence="15 16">
    <name type="scientific">Atta colombica</name>
    <dbReference type="NCBI Taxonomy" id="520822"/>
    <lineage>
        <taxon>Eukaryota</taxon>
        <taxon>Metazoa</taxon>
        <taxon>Ecdysozoa</taxon>
        <taxon>Arthropoda</taxon>
        <taxon>Hexapoda</taxon>
        <taxon>Insecta</taxon>
        <taxon>Pterygota</taxon>
        <taxon>Neoptera</taxon>
        <taxon>Endopterygota</taxon>
        <taxon>Hymenoptera</taxon>
        <taxon>Apocrita</taxon>
        <taxon>Aculeata</taxon>
        <taxon>Formicoidea</taxon>
        <taxon>Formicidae</taxon>
        <taxon>Myrmicinae</taxon>
        <taxon>Atta</taxon>
    </lineage>
</organism>
<evidence type="ECO:0000313" key="15">
    <source>
        <dbReference type="EMBL" id="KYM78874.1"/>
    </source>
</evidence>
<evidence type="ECO:0000313" key="16">
    <source>
        <dbReference type="Proteomes" id="UP000078540"/>
    </source>
</evidence>
<keyword evidence="8" id="KW-0067">ATP-binding</keyword>
<dbReference type="InterPro" id="IPR043129">
    <property type="entry name" value="ATPase_NBD"/>
</dbReference>
<dbReference type="PANTHER" id="PTHR10196:SF69">
    <property type="entry name" value="GLYCEROL KINASE"/>
    <property type="match status" value="1"/>
</dbReference>
<evidence type="ECO:0000256" key="6">
    <source>
        <dbReference type="ARBA" id="ARBA00022777"/>
    </source>
</evidence>
<dbReference type="SUPFAM" id="SSF53067">
    <property type="entry name" value="Actin-like ATPase domain"/>
    <property type="match status" value="2"/>
</dbReference>
<dbReference type="Pfam" id="PF00370">
    <property type="entry name" value="FGGY_N"/>
    <property type="match status" value="1"/>
</dbReference>
<dbReference type="GO" id="GO:0019563">
    <property type="term" value="P:glycerol catabolic process"/>
    <property type="evidence" value="ECO:0007669"/>
    <property type="project" value="UniProtKB-UniPathway"/>
</dbReference>
<dbReference type="EMBL" id="KQ976633">
    <property type="protein sequence ID" value="KYM78874.1"/>
    <property type="molecule type" value="Genomic_DNA"/>
</dbReference>
<feature type="domain" description="Carbohydrate kinase FGGY C-terminal" evidence="14">
    <location>
        <begin position="343"/>
        <end position="534"/>
    </location>
</feature>
<evidence type="ECO:0000256" key="9">
    <source>
        <dbReference type="ARBA" id="ARBA00043149"/>
    </source>
</evidence>
<dbReference type="Proteomes" id="UP000078540">
    <property type="component" value="Unassembled WGS sequence"/>
</dbReference>
<evidence type="ECO:0000256" key="7">
    <source>
        <dbReference type="ARBA" id="ARBA00022798"/>
    </source>
</evidence>
<dbReference type="FunFam" id="3.30.420.40:FF:000108">
    <property type="entry name" value="Glycerol kinase, glycosomal"/>
    <property type="match status" value="1"/>
</dbReference>
<dbReference type="FunFam" id="3.30.420.40:FF:000177">
    <property type="entry name" value="Glycerol kinase"/>
    <property type="match status" value="1"/>
</dbReference>
<evidence type="ECO:0000259" key="14">
    <source>
        <dbReference type="Pfam" id="PF02782"/>
    </source>
</evidence>
<keyword evidence="4 12" id="KW-0808">Transferase</keyword>
<dbReference type="InterPro" id="IPR005999">
    <property type="entry name" value="Glycerol_kin"/>
</dbReference>
<dbReference type="GO" id="GO:0006641">
    <property type="term" value="P:triglyceride metabolic process"/>
    <property type="evidence" value="ECO:0007669"/>
    <property type="project" value="TreeGrafter"/>
</dbReference>
<evidence type="ECO:0000256" key="10">
    <source>
        <dbReference type="ARBA" id="ARBA00052101"/>
    </source>
</evidence>
<keyword evidence="16" id="KW-1185">Reference proteome</keyword>
<dbReference type="STRING" id="520822.A0A151I082"/>
<protein>
    <recommendedName>
        <fullName evidence="11">Probable glycerol kinase</fullName>
        <ecNumber evidence="3">2.7.1.30</ecNumber>
    </recommendedName>
    <alternativeName>
        <fullName evidence="9">ATP:glycerol 3-phosphotransferase</fullName>
    </alternativeName>
</protein>
<comment type="pathway">
    <text evidence="1">Polyol metabolism; glycerol degradation via glycerol kinase pathway; sn-glycerol 3-phosphate from glycerol: step 1/1.</text>
</comment>
<evidence type="ECO:0000259" key="13">
    <source>
        <dbReference type="Pfam" id="PF00370"/>
    </source>
</evidence>
<dbReference type="EC" id="2.7.1.30" evidence="3"/>
<dbReference type="GO" id="GO:0005739">
    <property type="term" value="C:mitochondrion"/>
    <property type="evidence" value="ECO:0007669"/>
    <property type="project" value="TreeGrafter"/>
</dbReference>
<dbReference type="InterPro" id="IPR018484">
    <property type="entry name" value="FGGY_N"/>
</dbReference>
<evidence type="ECO:0000256" key="11">
    <source>
        <dbReference type="ARBA" id="ARBA00071571"/>
    </source>
</evidence>
<dbReference type="NCBIfam" id="TIGR01311">
    <property type="entry name" value="glycerol_kin"/>
    <property type="match status" value="1"/>
</dbReference>
<dbReference type="GO" id="GO:0004370">
    <property type="term" value="F:glycerol kinase activity"/>
    <property type="evidence" value="ECO:0007669"/>
    <property type="project" value="UniProtKB-EC"/>
</dbReference>
<dbReference type="PANTHER" id="PTHR10196">
    <property type="entry name" value="SUGAR KINASE"/>
    <property type="match status" value="1"/>
</dbReference>
<reference evidence="15 16" key="1">
    <citation type="submission" date="2015-09" db="EMBL/GenBank/DDBJ databases">
        <title>Atta colombica WGS genome.</title>
        <authorList>
            <person name="Nygaard S."/>
            <person name="Hu H."/>
            <person name="Boomsma J."/>
            <person name="Zhang G."/>
        </authorList>
    </citation>
    <scope>NUCLEOTIDE SEQUENCE [LARGE SCALE GENOMIC DNA]</scope>
    <source>
        <strain evidence="15">Treedump-2</strain>
        <tissue evidence="15">Whole body</tissue>
    </source>
</reference>
<gene>
    <name evidence="15" type="ORF">ALC53_10682</name>
</gene>
<comment type="similarity">
    <text evidence="2 12">Belongs to the FGGY kinase family.</text>
</comment>
<dbReference type="InterPro" id="IPR018483">
    <property type="entry name" value="Carb_kinase_FGGY_CS"/>
</dbReference>